<dbReference type="Pfam" id="PF00550">
    <property type="entry name" value="PP-binding"/>
    <property type="match status" value="1"/>
</dbReference>
<reference evidence="2" key="1">
    <citation type="journal article" date="2021" name="Microb. Physiol.">
        <title>Proteogenomic Insights into the Physiology of Marine, Sulfate-Reducing, Filamentous Desulfonema limicola and Desulfonema magnum.</title>
        <authorList>
            <person name="Schnaars V."/>
            <person name="Wohlbrand L."/>
            <person name="Scheve S."/>
            <person name="Hinrichs C."/>
            <person name="Reinhardt R."/>
            <person name="Rabus R."/>
        </authorList>
    </citation>
    <scope>NUCLEOTIDE SEQUENCE</scope>
    <source>
        <strain evidence="2">4be13</strain>
    </source>
</reference>
<dbReference type="AlphaFoldDB" id="A0A975BQU7"/>
<dbReference type="RefSeq" id="WP_207678391.1">
    <property type="nucleotide sequence ID" value="NZ_CP061800.1"/>
</dbReference>
<dbReference type="PROSITE" id="PS50075">
    <property type="entry name" value="CARRIER"/>
    <property type="match status" value="1"/>
</dbReference>
<dbReference type="Gene3D" id="1.10.1200.10">
    <property type="entry name" value="ACP-like"/>
    <property type="match status" value="1"/>
</dbReference>
<protein>
    <submittedName>
        <fullName evidence="2">Acyl carrier protein</fullName>
    </submittedName>
</protein>
<dbReference type="InterPro" id="IPR036736">
    <property type="entry name" value="ACP-like_sf"/>
</dbReference>
<evidence type="ECO:0000313" key="2">
    <source>
        <dbReference type="EMBL" id="QTA90001.1"/>
    </source>
</evidence>
<dbReference type="SUPFAM" id="SSF47336">
    <property type="entry name" value="ACP-like"/>
    <property type="match status" value="1"/>
</dbReference>
<evidence type="ECO:0000259" key="1">
    <source>
        <dbReference type="PROSITE" id="PS50075"/>
    </source>
</evidence>
<keyword evidence="3" id="KW-1185">Reference proteome</keyword>
<dbReference type="EMBL" id="CP061800">
    <property type="protein sequence ID" value="QTA90001.1"/>
    <property type="molecule type" value="Genomic_DNA"/>
</dbReference>
<evidence type="ECO:0000313" key="3">
    <source>
        <dbReference type="Proteomes" id="UP000663722"/>
    </source>
</evidence>
<gene>
    <name evidence="2" type="ORF">dnm_060610</name>
</gene>
<dbReference type="KEGG" id="dmm:dnm_060610"/>
<organism evidence="2 3">
    <name type="scientific">Desulfonema magnum</name>
    <dbReference type="NCBI Taxonomy" id="45655"/>
    <lineage>
        <taxon>Bacteria</taxon>
        <taxon>Pseudomonadati</taxon>
        <taxon>Thermodesulfobacteriota</taxon>
        <taxon>Desulfobacteria</taxon>
        <taxon>Desulfobacterales</taxon>
        <taxon>Desulfococcaceae</taxon>
        <taxon>Desulfonema</taxon>
    </lineage>
</organism>
<name>A0A975BQU7_9BACT</name>
<proteinExistence type="predicted"/>
<dbReference type="InterPro" id="IPR009081">
    <property type="entry name" value="PP-bd_ACP"/>
</dbReference>
<dbReference type="Proteomes" id="UP000663722">
    <property type="component" value="Chromosome"/>
</dbReference>
<accession>A0A975BQU7</accession>
<feature type="domain" description="Carrier" evidence="1">
    <location>
        <begin position="1"/>
        <end position="76"/>
    </location>
</feature>
<sequence length="78" mass="8912">MREVLDILKDIHPEHDFSESENFISDGLLDSFDIVTIVAALEEKFAFTIDGEDVTPENFMNLETLGQFVQHYLSLSHP</sequence>